<dbReference type="OrthoDB" id="2138242at2759"/>
<feature type="compositionally biased region" description="Low complexity" evidence="1">
    <location>
        <begin position="175"/>
        <end position="194"/>
    </location>
</feature>
<feature type="compositionally biased region" description="Low complexity" evidence="1">
    <location>
        <begin position="382"/>
        <end position="391"/>
    </location>
</feature>
<feature type="compositionally biased region" description="Pro residues" evidence="1">
    <location>
        <begin position="50"/>
        <end position="63"/>
    </location>
</feature>
<feature type="compositionally biased region" description="Low complexity" evidence="1">
    <location>
        <begin position="236"/>
        <end position="245"/>
    </location>
</feature>
<feature type="compositionally biased region" description="Pro residues" evidence="1">
    <location>
        <begin position="601"/>
        <end position="611"/>
    </location>
</feature>
<sequence>MLPSFAQSFSSARITDSDEPDGSNTLEVASNTSAATAPATDPPRDAPRPFTLPPLPDFRPPPFKNSFNRPYSNSMPSTRTASPANVGRKRSHEMVSHQDSSGDDTRATQQLPERDSKGKGKAKARSTKSRALPDVDERTDMADAEDEDEERPRQHPALARVKVEDAEDGAANGNPSSVHPRPRPRSSGPARRLSISTSTPVSQGKMPSPLYPPDDGPSEFPPYRPSVHADAARNTPSSPSSSNSNIQKKRRVTISGASLPSSNRSFHLSSVSPISPAVMGFNIPGTPEAVDQLRNALSLKQQQKALIDARRASQSQGATPEPSTAPLTISNPENGGPPSRSQSRMSIASMTSPISPFGSSDAQGTTASFTSFSTAARDDSSRPSSPGSPSPHRQRSHRPSSLIVTASSSAVAAALDIEMEVEDHSDATTQLSRRRGNLNLTPALPATAPSDVIPGPGSRRTRPNPKLTVRTSAADWDNDTRTARASNHIPEDSAIPQTIPSRSVPPSHPMNSSDVSGERSGYGAGMGGNVGFTGERIRRSVHPSSNPGTGGFRSPHLMSPPGLSEASGPPTATSGPSHRGPLPTVPPYQAQSNLRGNDPQPVAPLCPMPAA</sequence>
<feature type="compositionally biased region" description="Polar residues" evidence="1">
    <location>
        <begin position="312"/>
        <end position="364"/>
    </location>
</feature>
<organism evidence="2 3">
    <name type="scientific">Hydnum rufescens UP504</name>
    <dbReference type="NCBI Taxonomy" id="1448309"/>
    <lineage>
        <taxon>Eukaryota</taxon>
        <taxon>Fungi</taxon>
        <taxon>Dikarya</taxon>
        <taxon>Basidiomycota</taxon>
        <taxon>Agaricomycotina</taxon>
        <taxon>Agaricomycetes</taxon>
        <taxon>Cantharellales</taxon>
        <taxon>Hydnaceae</taxon>
        <taxon>Hydnum</taxon>
    </lineage>
</organism>
<feature type="compositionally biased region" description="Polar residues" evidence="1">
    <location>
        <begin position="1"/>
        <end position="14"/>
    </location>
</feature>
<name>A0A9P6B8F9_9AGAM</name>
<feature type="compositionally biased region" description="Pro residues" evidence="1">
    <location>
        <begin position="209"/>
        <end position="224"/>
    </location>
</feature>
<feature type="compositionally biased region" description="Polar residues" evidence="1">
    <location>
        <begin position="65"/>
        <end position="83"/>
    </location>
</feature>
<reference evidence="2" key="1">
    <citation type="journal article" date="2020" name="Nat. Commun.">
        <title>Large-scale genome sequencing of mycorrhizal fungi provides insights into the early evolution of symbiotic traits.</title>
        <authorList>
            <person name="Miyauchi S."/>
            <person name="Kiss E."/>
            <person name="Kuo A."/>
            <person name="Drula E."/>
            <person name="Kohler A."/>
            <person name="Sanchez-Garcia M."/>
            <person name="Morin E."/>
            <person name="Andreopoulos B."/>
            <person name="Barry K.W."/>
            <person name="Bonito G."/>
            <person name="Buee M."/>
            <person name="Carver A."/>
            <person name="Chen C."/>
            <person name="Cichocki N."/>
            <person name="Clum A."/>
            <person name="Culley D."/>
            <person name="Crous P.W."/>
            <person name="Fauchery L."/>
            <person name="Girlanda M."/>
            <person name="Hayes R.D."/>
            <person name="Keri Z."/>
            <person name="LaButti K."/>
            <person name="Lipzen A."/>
            <person name="Lombard V."/>
            <person name="Magnuson J."/>
            <person name="Maillard F."/>
            <person name="Murat C."/>
            <person name="Nolan M."/>
            <person name="Ohm R.A."/>
            <person name="Pangilinan J."/>
            <person name="Pereira M.F."/>
            <person name="Perotto S."/>
            <person name="Peter M."/>
            <person name="Pfister S."/>
            <person name="Riley R."/>
            <person name="Sitrit Y."/>
            <person name="Stielow J.B."/>
            <person name="Szollosi G."/>
            <person name="Zifcakova L."/>
            <person name="Stursova M."/>
            <person name="Spatafora J.W."/>
            <person name="Tedersoo L."/>
            <person name="Vaario L.M."/>
            <person name="Yamada A."/>
            <person name="Yan M."/>
            <person name="Wang P."/>
            <person name="Xu J."/>
            <person name="Bruns T."/>
            <person name="Baldrian P."/>
            <person name="Vilgalys R."/>
            <person name="Dunand C."/>
            <person name="Henrissat B."/>
            <person name="Grigoriev I.V."/>
            <person name="Hibbett D."/>
            <person name="Nagy L.G."/>
            <person name="Martin F.M."/>
        </authorList>
    </citation>
    <scope>NUCLEOTIDE SEQUENCE</scope>
    <source>
        <strain evidence="2">UP504</strain>
    </source>
</reference>
<evidence type="ECO:0000313" key="3">
    <source>
        <dbReference type="Proteomes" id="UP000886523"/>
    </source>
</evidence>
<feature type="compositionally biased region" description="Gly residues" evidence="1">
    <location>
        <begin position="520"/>
        <end position="531"/>
    </location>
</feature>
<feature type="compositionally biased region" description="Basic residues" evidence="1">
    <location>
        <begin position="119"/>
        <end position="128"/>
    </location>
</feature>
<dbReference type="Proteomes" id="UP000886523">
    <property type="component" value="Unassembled WGS sequence"/>
</dbReference>
<feature type="compositionally biased region" description="Basic and acidic residues" evidence="1">
    <location>
        <begin position="131"/>
        <end position="141"/>
    </location>
</feature>
<evidence type="ECO:0000313" key="2">
    <source>
        <dbReference type="EMBL" id="KAF9519633.1"/>
    </source>
</evidence>
<feature type="compositionally biased region" description="Low complexity" evidence="1">
    <location>
        <begin position="365"/>
        <end position="375"/>
    </location>
</feature>
<feature type="region of interest" description="Disordered" evidence="1">
    <location>
        <begin position="485"/>
        <end position="611"/>
    </location>
</feature>
<evidence type="ECO:0000256" key="1">
    <source>
        <dbReference type="SAM" id="MobiDB-lite"/>
    </source>
</evidence>
<proteinExistence type="predicted"/>
<feature type="region of interest" description="Disordered" evidence="1">
    <location>
        <begin position="303"/>
        <end position="401"/>
    </location>
</feature>
<feature type="compositionally biased region" description="Polar residues" evidence="1">
    <location>
        <begin position="22"/>
        <end position="33"/>
    </location>
</feature>
<comment type="caution">
    <text evidence="2">The sequence shown here is derived from an EMBL/GenBank/DDBJ whole genome shotgun (WGS) entry which is preliminary data.</text>
</comment>
<accession>A0A9P6B8F9</accession>
<feature type="region of interest" description="Disordered" evidence="1">
    <location>
        <begin position="1"/>
        <end position="276"/>
    </location>
</feature>
<dbReference type="AlphaFoldDB" id="A0A9P6B8F9"/>
<gene>
    <name evidence="2" type="ORF">BS47DRAFT_1074610</name>
</gene>
<protein>
    <submittedName>
        <fullName evidence="2">Uncharacterized protein</fullName>
    </submittedName>
</protein>
<keyword evidence="3" id="KW-1185">Reference proteome</keyword>
<dbReference type="EMBL" id="MU128916">
    <property type="protein sequence ID" value="KAF9519633.1"/>
    <property type="molecule type" value="Genomic_DNA"/>
</dbReference>
<feature type="region of interest" description="Disordered" evidence="1">
    <location>
        <begin position="440"/>
        <end position="465"/>
    </location>
</feature>
<feature type="compositionally biased region" description="Polar residues" evidence="1">
    <location>
        <begin position="255"/>
        <end position="273"/>
    </location>
</feature>